<name>A0A9P7MUK2_9HYPO</name>
<accession>A0A9P7MUK2</accession>
<comment type="caution">
    <text evidence="2">The sequence shown here is derived from an EMBL/GenBank/DDBJ whole genome shotgun (WGS) entry which is preliminary data.</text>
</comment>
<reference evidence="2 3" key="1">
    <citation type="journal article" date="2020" name="bioRxiv">
        <title>Whole genome comparisons of ergot fungi reveals the divergence and evolution of species within the genus Claviceps are the result of varying mechanisms driving genome evolution and host range expansion.</title>
        <authorList>
            <person name="Wyka S.A."/>
            <person name="Mondo S.J."/>
            <person name="Liu M."/>
            <person name="Dettman J."/>
            <person name="Nalam V."/>
            <person name="Broders K.D."/>
        </authorList>
    </citation>
    <scope>NUCLEOTIDE SEQUENCE</scope>
    <source>
        <strain evidence="2">CCC 1102</strain>
        <strain evidence="1 3">LM583</strain>
    </source>
</reference>
<dbReference type="Proteomes" id="UP000742024">
    <property type="component" value="Unassembled WGS sequence"/>
</dbReference>
<proteinExistence type="predicted"/>
<dbReference type="AlphaFoldDB" id="A0A9P7MUK2"/>
<gene>
    <name evidence="2" type="ORF">E4U56_008285</name>
    <name evidence="1" type="ORF">E4U57_004868</name>
</gene>
<dbReference type="EMBL" id="SRPR01000370">
    <property type="protein sequence ID" value="KAG5954090.1"/>
    <property type="molecule type" value="Genomic_DNA"/>
</dbReference>
<protein>
    <submittedName>
        <fullName evidence="2">Uncharacterized protein</fullName>
    </submittedName>
</protein>
<evidence type="ECO:0000313" key="2">
    <source>
        <dbReference type="EMBL" id="KAG5969527.1"/>
    </source>
</evidence>
<organism evidence="2 4">
    <name type="scientific">Claviceps arundinis</name>
    <dbReference type="NCBI Taxonomy" id="1623583"/>
    <lineage>
        <taxon>Eukaryota</taxon>
        <taxon>Fungi</taxon>
        <taxon>Dikarya</taxon>
        <taxon>Ascomycota</taxon>
        <taxon>Pezizomycotina</taxon>
        <taxon>Sordariomycetes</taxon>
        <taxon>Hypocreomycetidae</taxon>
        <taxon>Hypocreales</taxon>
        <taxon>Clavicipitaceae</taxon>
        <taxon>Claviceps</taxon>
    </lineage>
</organism>
<evidence type="ECO:0000313" key="3">
    <source>
        <dbReference type="Proteomes" id="UP000742024"/>
    </source>
</evidence>
<evidence type="ECO:0000313" key="4">
    <source>
        <dbReference type="Proteomes" id="UP000784919"/>
    </source>
</evidence>
<dbReference type="EMBL" id="SRPS01000092">
    <property type="protein sequence ID" value="KAG5969527.1"/>
    <property type="molecule type" value="Genomic_DNA"/>
</dbReference>
<sequence>MYEEFWPSTDKTTLNNARRIFTSTPSRVTMIHHISEAVYELFRSPNATVTSYPVILKTQCMDSSSALLIISLVVLLNPVMDVTKTSS</sequence>
<dbReference type="Proteomes" id="UP000784919">
    <property type="component" value="Unassembled WGS sequence"/>
</dbReference>
<keyword evidence="3" id="KW-1185">Reference proteome</keyword>
<evidence type="ECO:0000313" key="1">
    <source>
        <dbReference type="EMBL" id="KAG5954090.1"/>
    </source>
</evidence>